<gene>
    <name evidence="1" type="ORF">I550_1214</name>
</gene>
<dbReference type="Proteomes" id="UP000020825">
    <property type="component" value="Unassembled WGS sequence"/>
</dbReference>
<proteinExistence type="predicted"/>
<name>X8CQE7_MYCIT</name>
<dbReference type="EMBL" id="JAOG01000001">
    <property type="protein sequence ID" value="EUA58081.1"/>
    <property type="molecule type" value="Genomic_DNA"/>
</dbReference>
<evidence type="ECO:0000313" key="1">
    <source>
        <dbReference type="EMBL" id="EUA58081.1"/>
    </source>
</evidence>
<comment type="caution">
    <text evidence="1">The sequence shown here is derived from an EMBL/GenBank/DDBJ whole genome shotgun (WGS) entry which is preliminary data.</text>
</comment>
<accession>X8CQE7</accession>
<protein>
    <submittedName>
        <fullName evidence="1">Uncharacterized protein</fullName>
    </submittedName>
</protein>
<dbReference type="AlphaFoldDB" id="X8CQE7"/>
<reference evidence="1 2" key="1">
    <citation type="submission" date="2013-12" db="EMBL/GenBank/DDBJ databases">
        <authorList>
            <person name="Zelazny A."/>
            <person name="Olivier K."/>
            <person name="Holland S."/>
            <person name="Lenaerts A."/>
            <person name="Ordway D."/>
            <person name="DeGroote M.A."/>
            <person name="Parker T."/>
            <person name="Sizemore C."/>
            <person name="Tallon L.J."/>
            <person name="Sadzewicz L.K."/>
            <person name="Sengamalay N."/>
            <person name="Fraser C.M."/>
            <person name="Hine E."/>
            <person name="Shefchek K.A."/>
            <person name="Das S.P."/>
            <person name="Tettelin H."/>
        </authorList>
    </citation>
    <scope>NUCLEOTIDE SEQUENCE [LARGE SCALE GENOMIC DNA]</scope>
    <source>
        <strain evidence="1 2">1956</strain>
    </source>
</reference>
<evidence type="ECO:0000313" key="2">
    <source>
        <dbReference type="Proteomes" id="UP000020825"/>
    </source>
</evidence>
<organism evidence="1 2">
    <name type="scientific">Mycobacterium intracellulare 1956</name>
    <dbReference type="NCBI Taxonomy" id="1299331"/>
    <lineage>
        <taxon>Bacteria</taxon>
        <taxon>Bacillati</taxon>
        <taxon>Actinomycetota</taxon>
        <taxon>Actinomycetes</taxon>
        <taxon>Mycobacteriales</taxon>
        <taxon>Mycobacteriaceae</taxon>
        <taxon>Mycobacterium</taxon>
        <taxon>Mycobacterium avium complex (MAC)</taxon>
    </lineage>
</organism>
<sequence length="49" mass="4769">MVSSSIVSASDYAGSTVMPQNSGMGFAIPGAVAANLNHGAGARCVLCVV</sequence>